<dbReference type="Gene3D" id="3.40.50.1820">
    <property type="entry name" value="alpha/beta hydrolase"/>
    <property type="match status" value="1"/>
</dbReference>
<dbReference type="InterPro" id="IPR029058">
    <property type="entry name" value="AB_hydrolase_fold"/>
</dbReference>
<evidence type="ECO:0000256" key="2">
    <source>
        <dbReference type="SAM" id="SignalP"/>
    </source>
</evidence>
<evidence type="ECO:0000313" key="4">
    <source>
        <dbReference type="EMBL" id="AJA07894.1"/>
    </source>
</evidence>
<evidence type="ECO:0000256" key="1">
    <source>
        <dbReference type="ARBA" id="ARBA00022801"/>
    </source>
</evidence>
<keyword evidence="2" id="KW-0732">Signal</keyword>
<dbReference type="GO" id="GO:0008239">
    <property type="term" value="F:dipeptidyl-peptidase activity"/>
    <property type="evidence" value="ECO:0007669"/>
    <property type="project" value="InterPro"/>
</dbReference>
<name>A0A0A7PD63_9SPHN</name>
<dbReference type="Gene3D" id="2.60.120.260">
    <property type="entry name" value="Galactose-binding domain-like"/>
    <property type="match status" value="1"/>
</dbReference>
<evidence type="ECO:0000313" key="5">
    <source>
        <dbReference type="Proteomes" id="UP000030907"/>
    </source>
</evidence>
<feature type="signal peptide" evidence="2">
    <location>
        <begin position="1"/>
        <end position="22"/>
    </location>
</feature>
<keyword evidence="1 4" id="KW-0378">Hydrolase</keyword>
<dbReference type="Proteomes" id="UP000030907">
    <property type="component" value="Chromosome"/>
</dbReference>
<sequence>MLRLCSPLALFLAAFAAAPAAAQDLSKYTPEALENEIATLADSRIAVMVPMRHGVRLSTNIYTPKNPKGRLPVILWKTPYNEHKLRGPTQRYAIEAVRRGYVFIVQNERGRYFSEGKYEILGKPQTDGYDTLSWIAAQGWSNGKIGTLGCSSSAEWQLALAAQNHPAHAAMVPMAAGAGIGKVGRFQEQGNWYTGGVPRSLFFVWLYGVDNPVRAQLPADIDEATRARATLNNDLAATKPKVDWNKHIKHLPVDTLLSSLGEPRQTFDTLIARTPADPAWREGGLYHDDMGWGVPALWFNSWYDVSIGPNLELFNHARASTTDAEAAANQYAVIAPVTHCGYARLGKDTVVGERSMGDTSFDVDGAIFGWFDRWLKANKKAFPDSTPHVRYFAMGANQWRSNESWPPKGTKPLRLYLDSGGNANSLNGDGRLVAKAPGADTPDRFRYDPMNPVPTVGGGDCCNGGIVIPGAFDQRRVEIRDDVLVYSTEPLTEAIEVSGFVDALLNVSSSAPDTDFALKLVDVAPDGTAWIIGDTIFRARYREGFGKPAMMRPGEVYPIKPSPIATSIRFGVGHRIRIEVTSSNFPKFVRNLNTGGPNERESKGVVATNVVHHAPGRLSYVELPVVR</sequence>
<protein>
    <submittedName>
        <fullName evidence="4">Hydrolase CocE/NonD family protein</fullName>
    </submittedName>
</protein>
<dbReference type="Pfam" id="PF02129">
    <property type="entry name" value="Peptidase_S15"/>
    <property type="match status" value="1"/>
</dbReference>
<gene>
    <name evidence="4" type="ORF">SKP52_04835</name>
</gene>
<dbReference type="InterPro" id="IPR000383">
    <property type="entry name" value="Xaa-Pro-like_dom"/>
</dbReference>
<dbReference type="InterPro" id="IPR005674">
    <property type="entry name" value="CocE/Ser_esterase"/>
</dbReference>
<feature type="domain" description="Xaa-Pro dipeptidyl-peptidase C-terminal" evidence="3">
    <location>
        <begin position="368"/>
        <end position="622"/>
    </location>
</feature>
<evidence type="ECO:0000259" key="3">
    <source>
        <dbReference type="SMART" id="SM00939"/>
    </source>
</evidence>
<dbReference type="Pfam" id="PF08530">
    <property type="entry name" value="PepX_C"/>
    <property type="match status" value="1"/>
</dbReference>
<dbReference type="SMART" id="SM00939">
    <property type="entry name" value="PepX_C"/>
    <property type="match status" value="1"/>
</dbReference>
<proteinExistence type="predicted"/>
<dbReference type="SUPFAM" id="SSF49785">
    <property type="entry name" value="Galactose-binding domain-like"/>
    <property type="match status" value="1"/>
</dbReference>
<dbReference type="KEGG" id="sphk:SKP52_04835"/>
<dbReference type="OrthoDB" id="9806163at2"/>
<dbReference type="STRING" id="1515612.SKP52_04835"/>
<dbReference type="AlphaFoldDB" id="A0A0A7PD63"/>
<keyword evidence="5" id="KW-1185">Reference proteome</keyword>
<dbReference type="EMBL" id="CP009122">
    <property type="protein sequence ID" value="AJA07894.1"/>
    <property type="molecule type" value="Genomic_DNA"/>
</dbReference>
<feature type="chain" id="PRO_5002043834" evidence="2">
    <location>
        <begin position="23"/>
        <end position="627"/>
    </location>
</feature>
<dbReference type="NCBIfam" id="TIGR00976">
    <property type="entry name" value="CocE_NonD"/>
    <property type="match status" value="1"/>
</dbReference>
<dbReference type="RefSeq" id="WP_039572322.1">
    <property type="nucleotide sequence ID" value="NZ_CP009122.1"/>
</dbReference>
<dbReference type="HOGENOM" id="CLU_015590_5_1_5"/>
<reference evidence="4 5" key="1">
    <citation type="journal article" date="2015" name="Int. J. Syst. Evol. Microbiol.">
        <title>Description of Sphingopyxis fribergensis sp. nov. - a soil bacterium with the ability to degrade styrene and phenylacetic acid.</title>
        <authorList>
            <person name="Oelschlagel M."/>
            <person name="Ruckert C."/>
            <person name="Kalinowski J."/>
            <person name="Schmidt G."/>
            <person name="Schlomann M."/>
            <person name="Tischler D."/>
        </authorList>
    </citation>
    <scope>NUCLEOTIDE SEQUENCE [LARGE SCALE GENOMIC DNA]</scope>
    <source>
        <strain evidence="4 5">Kp5.2</strain>
    </source>
</reference>
<dbReference type="InterPro" id="IPR013736">
    <property type="entry name" value="Xaa-Pro_dipept_C"/>
</dbReference>
<accession>A0A0A7PD63</accession>
<dbReference type="SUPFAM" id="SSF53474">
    <property type="entry name" value="alpha/beta-Hydrolases"/>
    <property type="match status" value="1"/>
</dbReference>
<organism evidence="4 5">
    <name type="scientific">Sphingopyxis fribergensis</name>
    <dbReference type="NCBI Taxonomy" id="1515612"/>
    <lineage>
        <taxon>Bacteria</taxon>
        <taxon>Pseudomonadati</taxon>
        <taxon>Pseudomonadota</taxon>
        <taxon>Alphaproteobacteria</taxon>
        <taxon>Sphingomonadales</taxon>
        <taxon>Sphingomonadaceae</taxon>
        <taxon>Sphingopyxis</taxon>
    </lineage>
</organism>
<dbReference type="Gene3D" id="1.10.3020.10">
    <property type="entry name" value="alpha-amino acid ester hydrolase ( Helical cap domain)"/>
    <property type="match status" value="1"/>
</dbReference>
<dbReference type="InterPro" id="IPR008979">
    <property type="entry name" value="Galactose-bd-like_sf"/>
</dbReference>